<dbReference type="InterPro" id="IPR010776">
    <property type="entry name" value="Hop2_WH_dom"/>
</dbReference>
<comment type="subcellular location">
    <subcellularLocation>
        <location evidence="1">Nucleus</location>
    </subcellularLocation>
</comment>
<dbReference type="AlphaFoldDB" id="A0A7S7LIX5"/>
<keyword evidence="6" id="KW-0175">Coiled coil</keyword>
<dbReference type="GO" id="GO:0120231">
    <property type="term" value="C:DNA recombinase auxiliary factor complex"/>
    <property type="evidence" value="ECO:0007669"/>
    <property type="project" value="TreeGrafter"/>
</dbReference>
<feature type="compositionally biased region" description="Acidic residues" evidence="7">
    <location>
        <begin position="53"/>
        <end position="97"/>
    </location>
</feature>
<evidence type="ECO:0000256" key="3">
    <source>
        <dbReference type="ARBA" id="ARBA00023172"/>
    </source>
</evidence>
<sequence>MVKRSKEEGNNMEEEGTGLDETQQSKMEDDNMESKSQVRPSRNSRKVVKYTDFDDEDDELDDFESDFDEEMDFIDEGDEDSDDEDDENDLDLEEEEFEKGKKGKKSTTKKKGGESINSKPAKPKKQSSKESSVEDELESDDEDKSTKPAKKKKLSAPKNLTKRNVANSGGGSAAGDAGEAIFNYMKEQNRPYSVQNVVDNLHNVYSKKQVTDEMERLAVEGKFICKEYGKQKVYLVDQSDCKELNKDEMEALDKSISVCESELNDLEVRLKQLKQETRNISVPLTIDELEEKIMQENLKNKSLKEEISRKEKMLDDDCEIIPVNELKELKNSLLKKQAKLKKLKSACKSAVDTFSESMERKASDLMEEIGIEMV</sequence>
<dbReference type="InterPro" id="IPR036388">
    <property type="entry name" value="WH-like_DNA-bd_sf"/>
</dbReference>
<dbReference type="GO" id="GO:0010774">
    <property type="term" value="P:meiotic strand invasion involved in reciprocal meiotic recombination"/>
    <property type="evidence" value="ECO:0007669"/>
    <property type="project" value="TreeGrafter"/>
</dbReference>
<evidence type="ECO:0000256" key="5">
    <source>
        <dbReference type="ARBA" id="ARBA00023254"/>
    </source>
</evidence>
<evidence type="ECO:0000313" key="10">
    <source>
        <dbReference type="Proteomes" id="UP000593906"/>
    </source>
</evidence>
<keyword evidence="3" id="KW-0233">DNA recombination</keyword>
<dbReference type="EMBL" id="CP044421">
    <property type="protein sequence ID" value="QOY43184.1"/>
    <property type="molecule type" value="Genomic_DNA"/>
</dbReference>
<evidence type="ECO:0000313" key="9">
    <source>
        <dbReference type="EMBL" id="QOY43184.1"/>
    </source>
</evidence>
<dbReference type="GO" id="GO:0120230">
    <property type="term" value="F:recombinase activator activity"/>
    <property type="evidence" value="ECO:0007669"/>
    <property type="project" value="TreeGrafter"/>
</dbReference>
<evidence type="ECO:0000256" key="7">
    <source>
        <dbReference type="SAM" id="MobiDB-lite"/>
    </source>
</evidence>
<feature type="coiled-coil region" evidence="6">
    <location>
        <begin position="249"/>
        <end position="346"/>
    </location>
</feature>
<dbReference type="VEuPathDB" id="CryptoDB:CPATCC_0030350"/>
<evidence type="ECO:0000256" key="6">
    <source>
        <dbReference type="SAM" id="Coils"/>
    </source>
</evidence>
<feature type="compositionally biased region" description="Acidic residues" evidence="7">
    <location>
        <begin position="133"/>
        <end position="143"/>
    </location>
</feature>
<feature type="domain" description="Homologous-pairing protein 2 winged helix" evidence="8">
    <location>
        <begin position="176"/>
        <end position="236"/>
    </location>
</feature>
<dbReference type="PANTHER" id="PTHR15938">
    <property type="entry name" value="TBP-1 INTERACTING PROTEIN"/>
    <property type="match status" value="1"/>
</dbReference>
<dbReference type="GO" id="GO:0000709">
    <property type="term" value="P:meiotic joint molecule formation"/>
    <property type="evidence" value="ECO:0007669"/>
    <property type="project" value="TreeGrafter"/>
</dbReference>
<proteinExistence type="inferred from homology"/>
<feature type="region of interest" description="Disordered" evidence="7">
    <location>
        <begin position="1"/>
        <end position="174"/>
    </location>
</feature>
<dbReference type="GO" id="GO:0007129">
    <property type="term" value="P:homologous chromosome pairing at meiosis"/>
    <property type="evidence" value="ECO:0007669"/>
    <property type="project" value="TreeGrafter"/>
</dbReference>
<evidence type="ECO:0000256" key="4">
    <source>
        <dbReference type="ARBA" id="ARBA00023242"/>
    </source>
</evidence>
<dbReference type="GO" id="GO:0003690">
    <property type="term" value="F:double-stranded DNA binding"/>
    <property type="evidence" value="ECO:0007669"/>
    <property type="project" value="TreeGrafter"/>
</dbReference>
<feature type="compositionally biased region" description="Basic residues" evidence="7">
    <location>
        <begin position="101"/>
        <end position="110"/>
    </location>
</feature>
<keyword evidence="4" id="KW-0539">Nucleus</keyword>
<organism evidence="9 10">
    <name type="scientific">Cryptosporidium parvum</name>
    <dbReference type="NCBI Taxonomy" id="5807"/>
    <lineage>
        <taxon>Eukaryota</taxon>
        <taxon>Sar</taxon>
        <taxon>Alveolata</taxon>
        <taxon>Apicomplexa</taxon>
        <taxon>Conoidasida</taxon>
        <taxon>Coccidia</taxon>
        <taxon>Eucoccidiorida</taxon>
        <taxon>Eimeriorina</taxon>
        <taxon>Cryptosporidiidae</taxon>
        <taxon>Cryptosporidium</taxon>
    </lineage>
</organism>
<dbReference type="PANTHER" id="PTHR15938:SF0">
    <property type="entry name" value="HOMOLOGOUS-PAIRING PROTEIN 2 HOMOLOG"/>
    <property type="match status" value="1"/>
</dbReference>
<evidence type="ECO:0000256" key="1">
    <source>
        <dbReference type="ARBA" id="ARBA00004123"/>
    </source>
</evidence>
<keyword evidence="5" id="KW-0469">Meiosis</keyword>
<accession>A0A7S7LIX5</accession>
<gene>
    <name evidence="9" type="ORF">CPATCC_000901</name>
</gene>
<comment type="similarity">
    <text evidence="2">Belongs to the HOP2 family.</text>
</comment>
<evidence type="ECO:0000259" key="8">
    <source>
        <dbReference type="Pfam" id="PF07106"/>
    </source>
</evidence>
<evidence type="ECO:0000256" key="2">
    <source>
        <dbReference type="ARBA" id="ARBA00007922"/>
    </source>
</evidence>
<name>A0A7S7LIX5_CRYPV</name>
<dbReference type="Proteomes" id="UP000593906">
    <property type="component" value="Chromosome 2"/>
</dbReference>
<dbReference type="GO" id="GO:0000794">
    <property type="term" value="C:condensed nuclear chromosome"/>
    <property type="evidence" value="ECO:0007669"/>
    <property type="project" value="TreeGrafter"/>
</dbReference>
<dbReference type="Gene3D" id="1.10.10.10">
    <property type="entry name" value="Winged helix-like DNA-binding domain superfamily/Winged helix DNA-binding domain"/>
    <property type="match status" value="1"/>
</dbReference>
<dbReference type="Pfam" id="PF07106">
    <property type="entry name" value="WHD_TBPIP"/>
    <property type="match status" value="1"/>
</dbReference>
<protein>
    <recommendedName>
        <fullName evidence="8">Homologous-pairing protein 2 winged helix domain-containing protein</fullName>
    </recommendedName>
</protein>
<reference evidence="9 10" key="1">
    <citation type="submission" date="2019-09" db="EMBL/GenBank/DDBJ databases">
        <title>Consistent, comparative and evidence-based genome assembly and annotation for Cryptosporidium parvum, C. hominis and C. tyzzeri.</title>
        <authorList>
            <person name="Baptista R.P."/>
            <person name="Li Y."/>
            <person name="Sateriale A."/>
            <person name="Ansell B."/>
            <person name="Jex A."/>
            <person name="Sanders M."/>
            <person name="Brooks K."/>
            <person name="Tracey A."/>
            <person name="Berriman M."/>
            <person name="Striepen B."/>
            <person name="Cotton J.A."/>
            <person name="Kissinger J.C."/>
        </authorList>
    </citation>
    <scope>NUCLEOTIDE SEQUENCE [LARGE SCALE GENOMIC DNA]</scope>
    <source>
        <strain evidence="9 10">IOWA-ATCC</strain>
    </source>
</reference>